<comment type="similarity">
    <text evidence="3">Belongs to the HARBI1 family.</text>
</comment>
<evidence type="ECO:0000256" key="2">
    <source>
        <dbReference type="ARBA" id="ARBA00004123"/>
    </source>
</evidence>
<dbReference type="EMBL" id="GEZM01019373">
    <property type="protein sequence ID" value="JAV89687.1"/>
    <property type="molecule type" value="Transcribed_RNA"/>
</dbReference>
<keyword evidence="4" id="KW-0540">Nuclease</keyword>
<evidence type="ECO:0000313" key="9">
    <source>
        <dbReference type="EMBL" id="JAV89677.1"/>
    </source>
</evidence>
<keyword evidence="6" id="KW-0378">Hydrolase</keyword>
<comment type="subcellular location">
    <subcellularLocation>
        <location evidence="2">Nucleus</location>
    </subcellularLocation>
</comment>
<dbReference type="GO" id="GO:0016787">
    <property type="term" value="F:hydrolase activity"/>
    <property type="evidence" value="ECO:0007669"/>
    <property type="project" value="UniProtKB-KW"/>
</dbReference>
<dbReference type="PANTHER" id="PTHR22930">
    <property type="match status" value="1"/>
</dbReference>
<sequence>MRNCFLYVNVGVNGRISDGGVFRECKLSKAMMENKLNFPRPMPLPARELKVPFVVVADDAFPLLPNLLKPYSQRGLSHDCRIFNYRLSRARRVIENAFGILANRFRVLLNPINLSANKTETITLACVVLHNFLATRSVSYVEITPEELATNKLETLLPQRGNRPSNHALQVREEFKNFFCSVEGSVPWQENSIANYDM</sequence>
<dbReference type="AlphaFoldDB" id="A0A1Y1N285"/>
<evidence type="ECO:0000256" key="1">
    <source>
        <dbReference type="ARBA" id="ARBA00001968"/>
    </source>
</evidence>
<evidence type="ECO:0000256" key="4">
    <source>
        <dbReference type="ARBA" id="ARBA00022722"/>
    </source>
</evidence>
<dbReference type="GO" id="GO:0004518">
    <property type="term" value="F:nuclease activity"/>
    <property type="evidence" value="ECO:0007669"/>
    <property type="project" value="UniProtKB-KW"/>
</dbReference>
<protein>
    <recommendedName>
        <fullName evidence="8">DDE Tnp4 domain-containing protein</fullName>
    </recommendedName>
</protein>
<dbReference type="PANTHER" id="PTHR22930:SF269">
    <property type="entry name" value="NUCLEASE HARBI1-LIKE PROTEIN"/>
    <property type="match status" value="1"/>
</dbReference>
<evidence type="ECO:0000259" key="8">
    <source>
        <dbReference type="Pfam" id="PF13359"/>
    </source>
</evidence>
<dbReference type="InterPro" id="IPR045249">
    <property type="entry name" value="HARBI1-like"/>
</dbReference>
<dbReference type="EMBL" id="GEZM01019370">
    <property type="protein sequence ID" value="JAV89691.1"/>
    <property type="molecule type" value="Transcribed_RNA"/>
</dbReference>
<name>A0A1Y1N285_PHOPY</name>
<accession>A0A1Y1N285</accession>
<feature type="domain" description="DDE Tnp4" evidence="8">
    <location>
        <begin position="5"/>
        <end position="131"/>
    </location>
</feature>
<dbReference type="GO" id="GO:0046872">
    <property type="term" value="F:metal ion binding"/>
    <property type="evidence" value="ECO:0007669"/>
    <property type="project" value="UniProtKB-KW"/>
</dbReference>
<evidence type="ECO:0000256" key="3">
    <source>
        <dbReference type="ARBA" id="ARBA00006958"/>
    </source>
</evidence>
<keyword evidence="5" id="KW-0479">Metal-binding</keyword>
<evidence type="ECO:0000256" key="7">
    <source>
        <dbReference type="ARBA" id="ARBA00023242"/>
    </source>
</evidence>
<keyword evidence="7" id="KW-0539">Nucleus</keyword>
<dbReference type="EMBL" id="GEZM01019374">
    <property type="protein sequence ID" value="JAV89683.1"/>
    <property type="molecule type" value="Transcribed_RNA"/>
</dbReference>
<dbReference type="EMBL" id="GEZM01019376">
    <property type="protein sequence ID" value="JAV89677.1"/>
    <property type="molecule type" value="Transcribed_RNA"/>
</dbReference>
<dbReference type="Pfam" id="PF13359">
    <property type="entry name" value="DDE_Tnp_4"/>
    <property type="match status" value="1"/>
</dbReference>
<proteinExistence type="inferred from homology"/>
<reference evidence="9" key="1">
    <citation type="journal article" date="2016" name="Sci. Rep.">
        <title>Molecular characterization of firefly nuptial gifts: a multi-omics approach sheds light on postcopulatory sexual selection.</title>
        <authorList>
            <person name="Al-Wathiqui N."/>
            <person name="Fallon T.R."/>
            <person name="South A."/>
            <person name="Weng J.K."/>
            <person name="Lewis S.M."/>
        </authorList>
    </citation>
    <scope>NUCLEOTIDE SEQUENCE</scope>
</reference>
<organism evidence="9">
    <name type="scientific">Photinus pyralis</name>
    <name type="common">Common eastern firefly</name>
    <name type="synonym">Lampyris pyralis</name>
    <dbReference type="NCBI Taxonomy" id="7054"/>
    <lineage>
        <taxon>Eukaryota</taxon>
        <taxon>Metazoa</taxon>
        <taxon>Ecdysozoa</taxon>
        <taxon>Arthropoda</taxon>
        <taxon>Hexapoda</taxon>
        <taxon>Insecta</taxon>
        <taxon>Pterygota</taxon>
        <taxon>Neoptera</taxon>
        <taxon>Endopterygota</taxon>
        <taxon>Coleoptera</taxon>
        <taxon>Polyphaga</taxon>
        <taxon>Elateriformia</taxon>
        <taxon>Elateroidea</taxon>
        <taxon>Lampyridae</taxon>
        <taxon>Lampyrinae</taxon>
        <taxon>Photinus</taxon>
    </lineage>
</organism>
<evidence type="ECO:0000256" key="6">
    <source>
        <dbReference type="ARBA" id="ARBA00022801"/>
    </source>
</evidence>
<evidence type="ECO:0000256" key="5">
    <source>
        <dbReference type="ARBA" id="ARBA00022723"/>
    </source>
</evidence>
<dbReference type="InterPro" id="IPR027806">
    <property type="entry name" value="HARBI1_dom"/>
</dbReference>
<dbReference type="GO" id="GO:0005634">
    <property type="term" value="C:nucleus"/>
    <property type="evidence" value="ECO:0007669"/>
    <property type="project" value="UniProtKB-SubCell"/>
</dbReference>
<comment type="cofactor">
    <cofactor evidence="1">
        <name>a divalent metal cation</name>
        <dbReference type="ChEBI" id="CHEBI:60240"/>
    </cofactor>
</comment>